<dbReference type="InterPro" id="IPR045031">
    <property type="entry name" value="DHP_synth-like"/>
</dbReference>
<comment type="cofactor">
    <cofactor evidence="3">
        <name>Mg(2+)</name>
        <dbReference type="ChEBI" id="CHEBI:18420"/>
    </cofactor>
</comment>
<dbReference type="GO" id="GO:0046656">
    <property type="term" value="P:folic acid biosynthetic process"/>
    <property type="evidence" value="ECO:0007669"/>
    <property type="project" value="UniProtKB-KW"/>
</dbReference>
<evidence type="ECO:0000256" key="1">
    <source>
        <dbReference type="ARBA" id="ARBA00000012"/>
    </source>
</evidence>
<dbReference type="Pfam" id="PF01288">
    <property type="entry name" value="HPPK"/>
    <property type="match status" value="1"/>
</dbReference>
<dbReference type="ExpressionAtlas" id="A0A2K3D9N6">
    <property type="expression patterns" value="baseline"/>
</dbReference>
<dbReference type="InParanoid" id="A0A2K3D9N6"/>
<evidence type="ECO:0000256" key="10">
    <source>
        <dbReference type="ARBA" id="ARBA00022777"/>
    </source>
</evidence>
<proteinExistence type="inferred from homology"/>
<comment type="catalytic activity">
    <reaction evidence="2">
        <text>6-hydroxymethyl-7,8-dihydropterin + ATP = (7,8-dihydropterin-6-yl)methyl diphosphate + AMP + H(+)</text>
        <dbReference type="Rhea" id="RHEA:11412"/>
        <dbReference type="ChEBI" id="CHEBI:15378"/>
        <dbReference type="ChEBI" id="CHEBI:30616"/>
        <dbReference type="ChEBI" id="CHEBI:44841"/>
        <dbReference type="ChEBI" id="CHEBI:72950"/>
        <dbReference type="ChEBI" id="CHEBI:456215"/>
        <dbReference type="EC" id="2.7.6.3"/>
    </reaction>
</comment>
<dbReference type="GO" id="GO:0046654">
    <property type="term" value="P:tetrahydrofolate biosynthetic process"/>
    <property type="evidence" value="ECO:0000318"/>
    <property type="project" value="GO_Central"/>
</dbReference>
<reference evidence="17 18" key="1">
    <citation type="journal article" date="2007" name="Science">
        <title>The Chlamydomonas genome reveals the evolution of key animal and plant functions.</title>
        <authorList>
            <person name="Merchant S.S."/>
            <person name="Prochnik S.E."/>
            <person name="Vallon O."/>
            <person name="Harris E.H."/>
            <person name="Karpowicz S.J."/>
            <person name="Witman G.B."/>
            <person name="Terry A."/>
            <person name="Salamov A."/>
            <person name="Fritz-Laylin L.K."/>
            <person name="Marechal-Drouard L."/>
            <person name="Marshall W.F."/>
            <person name="Qu L.H."/>
            <person name="Nelson D.R."/>
            <person name="Sanderfoot A.A."/>
            <person name="Spalding M.H."/>
            <person name="Kapitonov V.V."/>
            <person name="Ren Q."/>
            <person name="Ferris P."/>
            <person name="Lindquist E."/>
            <person name="Shapiro H."/>
            <person name="Lucas S.M."/>
            <person name="Grimwood J."/>
            <person name="Schmutz J."/>
            <person name="Cardol P."/>
            <person name="Cerutti H."/>
            <person name="Chanfreau G."/>
            <person name="Chen C.L."/>
            <person name="Cognat V."/>
            <person name="Croft M.T."/>
            <person name="Dent R."/>
            <person name="Dutcher S."/>
            <person name="Fernandez E."/>
            <person name="Fukuzawa H."/>
            <person name="Gonzalez-Ballester D."/>
            <person name="Gonzalez-Halphen D."/>
            <person name="Hallmann A."/>
            <person name="Hanikenne M."/>
            <person name="Hippler M."/>
            <person name="Inwood W."/>
            <person name="Jabbari K."/>
            <person name="Kalanon M."/>
            <person name="Kuras R."/>
            <person name="Lefebvre P.A."/>
            <person name="Lemaire S.D."/>
            <person name="Lobanov A.V."/>
            <person name="Lohr M."/>
            <person name="Manuell A."/>
            <person name="Meier I."/>
            <person name="Mets L."/>
            <person name="Mittag M."/>
            <person name="Mittelmeier T."/>
            <person name="Moroney J.V."/>
            <person name="Moseley J."/>
            <person name="Napoli C."/>
            <person name="Nedelcu A.M."/>
            <person name="Niyogi K."/>
            <person name="Novoselov S.V."/>
            <person name="Paulsen I.T."/>
            <person name="Pazour G."/>
            <person name="Purton S."/>
            <person name="Ral J.P."/>
            <person name="Riano-Pachon D.M."/>
            <person name="Riekhof W."/>
            <person name="Rymarquis L."/>
            <person name="Schroda M."/>
            <person name="Stern D."/>
            <person name="Umen J."/>
            <person name="Willows R."/>
            <person name="Wilson N."/>
            <person name="Zimmer S.L."/>
            <person name="Allmer J."/>
            <person name="Balk J."/>
            <person name="Bisova K."/>
            <person name="Chen C.J."/>
            <person name="Elias M."/>
            <person name="Gendler K."/>
            <person name="Hauser C."/>
            <person name="Lamb M.R."/>
            <person name="Ledford H."/>
            <person name="Long J.C."/>
            <person name="Minagawa J."/>
            <person name="Page M.D."/>
            <person name="Pan J."/>
            <person name="Pootakham W."/>
            <person name="Roje S."/>
            <person name="Rose A."/>
            <person name="Stahlberg E."/>
            <person name="Terauchi A.M."/>
            <person name="Yang P."/>
            <person name="Ball S."/>
            <person name="Bowler C."/>
            <person name="Dieckmann C.L."/>
            <person name="Gladyshev V.N."/>
            <person name="Green P."/>
            <person name="Jorgensen R."/>
            <person name="Mayfield S."/>
            <person name="Mueller-Roeber B."/>
            <person name="Rajamani S."/>
            <person name="Sayre R.T."/>
            <person name="Brokstein P."/>
            <person name="Dubchak I."/>
            <person name="Goodstein D."/>
            <person name="Hornick L."/>
            <person name="Huang Y.W."/>
            <person name="Jhaveri J."/>
            <person name="Luo Y."/>
            <person name="Martinez D."/>
            <person name="Ngau W.C."/>
            <person name="Otillar B."/>
            <person name="Poliakov A."/>
            <person name="Porter A."/>
            <person name="Szajkowski L."/>
            <person name="Werner G."/>
            <person name="Zhou K."/>
            <person name="Grigoriev I.V."/>
            <person name="Rokhsar D.S."/>
            <person name="Grossman A.R."/>
        </authorList>
    </citation>
    <scope>NUCLEOTIDE SEQUENCE [LARGE SCALE GENOMIC DNA]</scope>
    <source>
        <strain evidence="18">CC-503</strain>
    </source>
</reference>
<dbReference type="CDD" id="cd00483">
    <property type="entry name" value="HPPK"/>
    <property type="match status" value="1"/>
</dbReference>
<dbReference type="Gene3D" id="3.30.70.560">
    <property type="entry name" value="7,8-Dihydro-6-hydroxymethylpterin-pyrophosphokinase HPPK"/>
    <property type="match status" value="1"/>
</dbReference>
<dbReference type="Pfam" id="PF00809">
    <property type="entry name" value="Pterin_bind"/>
    <property type="match status" value="2"/>
</dbReference>
<dbReference type="RefSeq" id="XP_042919994.1">
    <property type="nucleotide sequence ID" value="XM_043066597.1"/>
</dbReference>
<protein>
    <recommendedName>
        <fullName evidence="16">Pterin-binding domain-containing protein</fullName>
    </recommendedName>
</protein>
<evidence type="ECO:0000256" key="3">
    <source>
        <dbReference type="ARBA" id="ARBA00001946"/>
    </source>
</evidence>
<dbReference type="Gene3D" id="3.20.20.20">
    <property type="entry name" value="Dihydropteroate synthase-like"/>
    <property type="match status" value="1"/>
</dbReference>
<feature type="compositionally biased region" description="Low complexity" evidence="15">
    <location>
        <begin position="245"/>
        <end position="254"/>
    </location>
</feature>
<sequence length="652" mass="66355">MLHSLSRLSPRVGLAFAAWESCTVQAWQHAIRRCASTGTSADPGQEVDVVIALGTNMGNRGLNLHRGLRRLRQLGLSVLRHSALYETAAAYVTDQPAFLNAAVLARTHLPPRELLRLLKQVEAEAGRDLAGGPRFGPRPLDLDIVFYGAAGYRDEVLEVPHPRWRERPFVTAPVADLLYRREEASAAAAGSSSSSSSTNGAGGSSGEAPGSVPLPYGHAGSVLGHLREVRGVWDASCSRRPQPPGSAGAGASSSVGGGGGGGAGAAGSGGGGEIMRRVTPLINMDAGPSSSGRSSTAGGSSSGADALLTWGVRTQLMAILNVTPDSFSDGGKFFPAGLGGADGGGAAGGAAAAGGLAAVVGAAEAMVREGADMLDVGGQSTRPGATRLTPEEELARVMPVVRALRQSPVLRCVPISVDTFYAQVARETVAAGANIVNDVSGGALDPDMRHTVAELGVPYVLMHMRGDPGTMSRPEHTSYGPGPVWRGVGAELMAGARAAEAAGVPAWSIILDPGIGFAKTAEGNVQLLRDLPLLRSRGLDGPYAASAAAAATGSSSPEADGGSGSISISRSRDGHGDEDGSSSRVWGGPLLVGPSRKRFLGALTGREVAAERDAATAAACVVSVAAGADVVRVHNVRDVRDALRVADAVYRG</sequence>
<dbReference type="CDD" id="cd00739">
    <property type="entry name" value="DHPS"/>
    <property type="match status" value="1"/>
</dbReference>
<evidence type="ECO:0000256" key="14">
    <source>
        <dbReference type="ARBA" id="ARBA00023268"/>
    </source>
</evidence>
<keyword evidence="11" id="KW-0067">ATP-binding</keyword>
<dbReference type="Gramene" id="PNW77248">
    <property type="protein sequence ID" value="PNW77248"/>
    <property type="gene ID" value="CHLRE_10g428550v5"/>
</dbReference>
<dbReference type="InterPro" id="IPR000489">
    <property type="entry name" value="Pterin-binding_dom"/>
</dbReference>
<dbReference type="NCBIfam" id="TIGR01496">
    <property type="entry name" value="DHPS"/>
    <property type="match status" value="1"/>
</dbReference>
<dbReference type="InterPro" id="IPR006390">
    <property type="entry name" value="DHP_synth_dom"/>
</dbReference>
<dbReference type="OrthoDB" id="615426at2759"/>
<dbReference type="AlphaFoldDB" id="A0A2K3D9N6"/>
<organism evidence="17 18">
    <name type="scientific">Chlamydomonas reinhardtii</name>
    <name type="common">Chlamydomonas smithii</name>
    <dbReference type="NCBI Taxonomy" id="3055"/>
    <lineage>
        <taxon>Eukaryota</taxon>
        <taxon>Viridiplantae</taxon>
        <taxon>Chlorophyta</taxon>
        <taxon>core chlorophytes</taxon>
        <taxon>Chlorophyceae</taxon>
        <taxon>CS clade</taxon>
        <taxon>Chlamydomonadales</taxon>
        <taxon>Chlamydomonadaceae</taxon>
        <taxon>Chlamydomonas</taxon>
    </lineage>
</organism>
<dbReference type="GO" id="GO:0004156">
    <property type="term" value="F:dihydropteroate synthase activity"/>
    <property type="evidence" value="ECO:0000318"/>
    <property type="project" value="GO_Central"/>
</dbReference>
<dbReference type="SUPFAM" id="SSF55083">
    <property type="entry name" value="6-hydroxymethyl-7,8-dihydropterin pyrophosphokinase, HPPK"/>
    <property type="match status" value="1"/>
</dbReference>
<evidence type="ECO:0000256" key="6">
    <source>
        <dbReference type="ARBA" id="ARBA00009951"/>
    </source>
</evidence>
<evidence type="ECO:0000256" key="13">
    <source>
        <dbReference type="ARBA" id="ARBA00022909"/>
    </source>
</evidence>
<keyword evidence="9" id="KW-0547">Nucleotide-binding</keyword>
<comment type="pathway">
    <text evidence="4">Cofactor biosynthesis; tetrahydrofolate biosynthesis; 7,8-dihydrofolate from 2-amino-4-hydroxy-6-hydroxymethyl-7,8-dihydropteridine diphosphate and 4-aminobenzoate: step 1/2.</text>
</comment>
<feature type="region of interest" description="Disordered" evidence="15">
    <location>
        <begin position="186"/>
        <end position="213"/>
    </location>
</feature>
<evidence type="ECO:0000259" key="16">
    <source>
        <dbReference type="PROSITE" id="PS50972"/>
    </source>
</evidence>
<dbReference type="PANTHER" id="PTHR20941">
    <property type="entry name" value="FOLATE SYNTHESIS PROTEINS"/>
    <property type="match status" value="1"/>
</dbReference>
<dbReference type="STRING" id="3055.A0A2K3D9N6"/>
<feature type="compositionally biased region" description="Low complexity" evidence="15">
    <location>
        <begin position="186"/>
        <end position="199"/>
    </location>
</feature>
<evidence type="ECO:0000313" key="17">
    <source>
        <dbReference type="EMBL" id="PNW77248.1"/>
    </source>
</evidence>
<keyword evidence="13" id="KW-0289">Folate biosynthesis</keyword>
<feature type="compositionally biased region" description="Low complexity" evidence="15">
    <location>
        <begin position="286"/>
        <end position="302"/>
    </location>
</feature>
<evidence type="ECO:0000256" key="5">
    <source>
        <dbReference type="ARBA" id="ARBA00005051"/>
    </source>
</evidence>
<comment type="similarity">
    <text evidence="6">In the C-terminal section; belongs to the DHPS family.</text>
</comment>
<dbReference type="EMBL" id="CM008971">
    <property type="protein sequence ID" value="PNW77248.1"/>
    <property type="molecule type" value="Genomic_DNA"/>
</dbReference>
<dbReference type="GO" id="GO:0016301">
    <property type="term" value="F:kinase activity"/>
    <property type="evidence" value="ECO:0007669"/>
    <property type="project" value="UniProtKB-KW"/>
</dbReference>
<evidence type="ECO:0000256" key="4">
    <source>
        <dbReference type="ARBA" id="ARBA00004763"/>
    </source>
</evidence>
<accession>A0A2K3D9N6</accession>
<dbReference type="InterPro" id="IPR035907">
    <property type="entry name" value="Hppk_sf"/>
</dbReference>
<dbReference type="PANTHER" id="PTHR20941:SF1">
    <property type="entry name" value="FOLIC ACID SYNTHESIS PROTEIN FOL1"/>
    <property type="match status" value="1"/>
</dbReference>
<dbReference type="PROSITE" id="PS00792">
    <property type="entry name" value="DHPS_1"/>
    <property type="match status" value="1"/>
</dbReference>
<dbReference type="GO" id="GO:0005524">
    <property type="term" value="F:ATP binding"/>
    <property type="evidence" value="ECO:0007669"/>
    <property type="project" value="UniProtKB-KW"/>
</dbReference>
<feature type="compositionally biased region" description="Gly residues" evidence="15">
    <location>
        <begin position="255"/>
        <end position="273"/>
    </location>
</feature>
<feature type="region of interest" description="Disordered" evidence="15">
    <location>
        <begin position="236"/>
        <end position="274"/>
    </location>
</feature>
<keyword evidence="7" id="KW-0808">Transferase</keyword>
<dbReference type="GO" id="GO:0003848">
    <property type="term" value="F:2-amino-4-hydroxy-6-hydroxymethyldihydropteridine diphosphokinase activity"/>
    <property type="evidence" value="ECO:0007669"/>
    <property type="project" value="UniProtKB-EC"/>
</dbReference>
<comment type="catalytic activity">
    <reaction evidence="1">
        <text>(7,8-dihydropterin-6-yl)methyl diphosphate + 4-aminobenzoate = 7,8-dihydropteroate + diphosphate</text>
        <dbReference type="Rhea" id="RHEA:19949"/>
        <dbReference type="ChEBI" id="CHEBI:17836"/>
        <dbReference type="ChEBI" id="CHEBI:17839"/>
        <dbReference type="ChEBI" id="CHEBI:33019"/>
        <dbReference type="ChEBI" id="CHEBI:72950"/>
        <dbReference type="EC" id="2.5.1.15"/>
    </reaction>
</comment>
<keyword evidence="14" id="KW-0511">Multifunctional enzyme</keyword>
<evidence type="ECO:0000256" key="15">
    <source>
        <dbReference type="SAM" id="MobiDB-lite"/>
    </source>
</evidence>
<dbReference type="UniPathway" id="UPA00077">
    <property type="reaction ID" value="UER00155"/>
</dbReference>
<dbReference type="SUPFAM" id="SSF51717">
    <property type="entry name" value="Dihydropteroate synthetase-like"/>
    <property type="match status" value="2"/>
</dbReference>
<dbReference type="Proteomes" id="UP000006906">
    <property type="component" value="Chromosome 10"/>
</dbReference>
<evidence type="ECO:0000256" key="8">
    <source>
        <dbReference type="ARBA" id="ARBA00022723"/>
    </source>
</evidence>
<keyword evidence="12" id="KW-0460">Magnesium</keyword>
<evidence type="ECO:0000256" key="7">
    <source>
        <dbReference type="ARBA" id="ARBA00022679"/>
    </source>
</evidence>
<feature type="domain" description="Pterin-binding" evidence="16">
    <location>
        <begin position="314"/>
        <end position="644"/>
    </location>
</feature>
<dbReference type="FunCoup" id="A0A2K3D9N6">
    <property type="interactions" value="787"/>
</dbReference>
<feature type="region of interest" description="Disordered" evidence="15">
    <location>
        <begin position="283"/>
        <end position="302"/>
    </location>
</feature>
<dbReference type="GeneID" id="5728138"/>
<comment type="pathway">
    <text evidence="5">Cofactor biosynthesis; tetrahydrofolate biosynthesis; 2-amino-4-hydroxy-6-hydroxymethyl-7,8-dihydropteridine diphosphate from 7,8-dihydroneopterin triphosphate: step 4/4.</text>
</comment>
<dbReference type="PROSITE" id="PS00794">
    <property type="entry name" value="HPPK"/>
    <property type="match status" value="1"/>
</dbReference>
<dbReference type="GO" id="GO:0046872">
    <property type="term" value="F:metal ion binding"/>
    <property type="evidence" value="ECO:0007669"/>
    <property type="project" value="UniProtKB-KW"/>
</dbReference>
<keyword evidence="8" id="KW-0479">Metal-binding</keyword>
<keyword evidence="10" id="KW-0418">Kinase</keyword>
<evidence type="ECO:0000256" key="11">
    <source>
        <dbReference type="ARBA" id="ARBA00022840"/>
    </source>
</evidence>
<feature type="region of interest" description="Disordered" evidence="15">
    <location>
        <begin position="549"/>
        <end position="589"/>
    </location>
</feature>
<name>A0A2K3D9N6_CHLRE</name>
<dbReference type="PROSITE" id="PS50972">
    <property type="entry name" value="PTERIN_BINDING"/>
    <property type="match status" value="1"/>
</dbReference>
<evidence type="ECO:0000313" key="18">
    <source>
        <dbReference type="Proteomes" id="UP000006906"/>
    </source>
</evidence>
<keyword evidence="18" id="KW-1185">Reference proteome</keyword>
<dbReference type="PROSITE" id="PS00793">
    <property type="entry name" value="DHPS_2"/>
    <property type="match status" value="1"/>
</dbReference>
<dbReference type="KEGG" id="cre:CHLRE_10g428550v5"/>
<evidence type="ECO:0000256" key="2">
    <source>
        <dbReference type="ARBA" id="ARBA00000198"/>
    </source>
</evidence>
<evidence type="ECO:0000256" key="12">
    <source>
        <dbReference type="ARBA" id="ARBA00022842"/>
    </source>
</evidence>
<dbReference type="InterPro" id="IPR000550">
    <property type="entry name" value="Hppk"/>
</dbReference>
<dbReference type="NCBIfam" id="TIGR01498">
    <property type="entry name" value="folK"/>
    <property type="match status" value="1"/>
</dbReference>
<evidence type="ECO:0000256" key="9">
    <source>
        <dbReference type="ARBA" id="ARBA00022741"/>
    </source>
</evidence>
<dbReference type="InterPro" id="IPR011005">
    <property type="entry name" value="Dihydropteroate_synth-like_sf"/>
</dbReference>
<gene>
    <name evidence="17" type="ORF">CHLRE_10g428550v5</name>
</gene>